<dbReference type="Pfam" id="PF03591">
    <property type="entry name" value="AzlC"/>
    <property type="match status" value="1"/>
</dbReference>
<evidence type="ECO:0000256" key="3">
    <source>
        <dbReference type="ARBA" id="ARBA00022448"/>
    </source>
</evidence>
<dbReference type="HOGENOM" id="CLU_065777_2_1_5"/>
<organism evidence="9 10">
    <name type="scientific">Martelella endophytica</name>
    <dbReference type="NCBI Taxonomy" id="1486262"/>
    <lineage>
        <taxon>Bacteria</taxon>
        <taxon>Pseudomonadati</taxon>
        <taxon>Pseudomonadota</taxon>
        <taxon>Alphaproteobacteria</taxon>
        <taxon>Hyphomicrobiales</taxon>
        <taxon>Aurantimonadaceae</taxon>
        <taxon>Martelella</taxon>
    </lineage>
</organism>
<dbReference type="RefSeq" id="WP_045684211.1">
    <property type="nucleotide sequence ID" value="NZ_CP010803.1"/>
</dbReference>
<feature type="transmembrane region" description="Helical" evidence="8">
    <location>
        <begin position="128"/>
        <end position="155"/>
    </location>
</feature>
<dbReference type="KEGG" id="mey:TM49_21410"/>
<feature type="transmembrane region" description="Helical" evidence="8">
    <location>
        <begin position="68"/>
        <end position="93"/>
    </location>
</feature>
<evidence type="ECO:0000256" key="1">
    <source>
        <dbReference type="ARBA" id="ARBA00004651"/>
    </source>
</evidence>
<accession>A0A0D5LW68</accession>
<name>A0A0D5LW68_MAREN</name>
<dbReference type="STRING" id="1486262.TM49_21410"/>
<comment type="subcellular location">
    <subcellularLocation>
        <location evidence="1">Cell membrane</location>
        <topology evidence="1">Multi-pass membrane protein</topology>
    </subcellularLocation>
</comment>
<gene>
    <name evidence="9" type="ORF">TM49_21410</name>
</gene>
<keyword evidence="5 8" id="KW-0812">Transmembrane</keyword>
<dbReference type="PANTHER" id="PTHR34979:SF1">
    <property type="entry name" value="INNER MEMBRANE PROTEIN YGAZ"/>
    <property type="match status" value="1"/>
</dbReference>
<dbReference type="InterPro" id="IPR011606">
    <property type="entry name" value="Brnchd-chn_aa_trnsp_permease"/>
</dbReference>
<evidence type="ECO:0000313" key="10">
    <source>
        <dbReference type="Proteomes" id="UP000032611"/>
    </source>
</evidence>
<evidence type="ECO:0000256" key="4">
    <source>
        <dbReference type="ARBA" id="ARBA00022475"/>
    </source>
</evidence>
<evidence type="ECO:0000256" key="2">
    <source>
        <dbReference type="ARBA" id="ARBA00010735"/>
    </source>
</evidence>
<keyword evidence="4" id="KW-1003">Cell membrane</keyword>
<evidence type="ECO:0000256" key="6">
    <source>
        <dbReference type="ARBA" id="ARBA00022989"/>
    </source>
</evidence>
<dbReference type="GO" id="GO:0005886">
    <property type="term" value="C:plasma membrane"/>
    <property type="evidence" value="ECO:0007669"/>
    <property type="project" value="UniProtKB-SubCell"/>
</dbReference>
<comment type="similarity">
    <text evidence="2">Belongs to the AzlC family.</text>
</comment>
<evidence type="ECO:0000256" key="5">
    <source>
        <dbReference type="ARBA" id="ARBA00022692"/>
    </source>
</evidence>
<keyword evidence="6 8" id="KW-1133">Transmembrane helix</keyword>
<dbReference type="PATRIC" id="fig|1486262.3.peg.4424"/>
<evidence type="ECO:0000313" key="9">
    <source>
        <dbReference type="EMBL" id="AJY47648.1"/>
    </source>
</evidence>
<evidence type="ECO:0000256" key="8">
    <source>
        <dbReference type="SAM" id="Phobius"/>
    </source>
</evidence>
<keyword evidence="3" id="KW-0813">Transport</keyword>
<feature type="transmembrane region" description="Helical" evidence="8">
    <location>
        <begin position="161"/>
        <end position="177"/>
    </location>
</feature>
<dbReference type="Proteomes" id="UP000032611">
    <property type="component" value="Chromosome"/>
</dbReference>
<dbReference type="EMBL" id="CP010803">
    <property type="protein sequence ID" value="AJY47648.1"/>
    <property type="molecule type" value="Genomic_DNA"/>
</dbReference>
<reference evidence="9 10" key="1">
    <citation type="journal article" date="2015" name="Genome Announc.">
        <title>Complete genome sequence of Martelella endophytica YC6887, which has antifungal activity associated with a halophyte.</title>
        <authorList>
            <person name="Khan A."/>
            <person name="Khan H."/>
            <person name="Chung E.J."/>
            <person name="Hossain M.T."/>
            <person name="Chung Y.R."/>
        </authorList>
    </citation>
    <scope>NUCLEOTIDE SEQUENCE [LARGE SCALE GENOMIC DNA]</scope>
    <source>
        <strain evidence="9">YC6887</strain>
    </source>
</reference>
<feature type="transmembrane region" description="Helical" evidence="8">
    <location>
        <begin position="15"/>
        <end position="37"/>
    </location>
</feature>
<protein>
    <submittedName>
        <fullName evidence="9">Branched-chain amino acid ABC transporter permease</fullName>
    </submittedName>
</protein>
<dbReference type="GO" id="GO:1903785">
    <property type="term" value="P:L-valine transmembrane transport"/>
    <property type="evidence" value="ECO:0007669"/>
    <property type="project" value="TreeGrafter"/>
</dbReference>
<proteinExistence type="inferred from homology"/>
<dbReference type="PANTHER" id="PTHR34979">
    <property type="entry name" value="INNER MEMBRANE PROTEIN YGAZ"/>
    <property type="match status" value="1"/>
</dbReference>
<evidence type="ECO:0000256" key="7">
    <source>
        <dbReference type="ARBA" id="ARBA00023136"/>
    </source>
</evidence>
<feature type="transmembrane region" description="Helical" evidence="8">
    <location>
        <begin position="207"/>
        <end position="224"/>
    </location>
</feature>
<sequence length="232" mass="24481">MTSDTDFLSGLRSGLVPALSAAPFGMLFGAVAVAQGLSITETSLMSLTIFAGASQLVGVELFGHRVAAWLIIASIVAVNFRHVLYSAAIMPAIRHFSMPKKLTAFFLLTDPQFAETLKRFEATGHVSFSWYLGVGAALYGLWNIMTLVGATIGGFISDPEALGLDILLPIYFLNLVVGFRHRTNYAPVVAVSALGSILAYATIGSPWHVSVGAVAGIALAAILPPKKREAAS</sequence>
<dbReference type="AlphaFoldDB" id="A0A0D5LW68"/>
<keyword evidence="10" id="KW-1185">Reference proteome</keyword>
<feature type="transmembrane region" description="Helical" evidence="8">
    <location>
        <begin position="184"/>
        <end position="201"/>
    </location>
</feature>
<keyword evidence="7 8" id="KW-0472">Membrane</keyword>